<organism evidence="1 2">
    <name type="scientific">Rhizoctonia solani</name>
    <dbReference type="NCBI Taxonomy" id="456999"/>
    <lineage>
        <taxon>Eukaryota</taxon>
        <taxon>Fungi</taxon>
        <taxon>Dikarya</taxon>
        <taxon>Basidiomycota</taxon>
        <taxon>Agaricomycotina</taxon>
        <taxon>Agaricomycetes</taxon>
        <taxon>Cantharellales</taxon>
        <taxon>Ceratobasidiaceae</taxon>
        <taxon>Rhizoctonia</taxon>
    </lineage>
</organism>
<dbReference type="EMBL" id="CAJMWS010000361">
    <property type="protein sequence ID" value="CAE6437783.1"/>
    <property type="molecule type" value="Genomic_DNA"/>
</dbReference>
<evidence type="ECO:0000313" key="1">
    <source>
        <dbReference type="EMBL" id="CAE6437783.1"/>
    </source>
</evidence>
<dbReference type="AlphaFoldDB" id="A0A8H2Y0A5"/>
<name>A0A8H2Y0A5_9AGAM</name>
<dbReference type="Proteomes" id="UP000663846">
    <property type="component" value="Unassembled WGS sequence"/>
</dbReference>
<reference evidence="1" key="1">
    <citation type="submission" date="2021-01" db="EMBL/GenBank/DDBJ databases">
        <authorList>
            <person name="Kaushik A."/>
        </authorList>
    </citation>
    <scope>NUCLEOTIDE SEQUENCE</scope>
    <source>
        <strain evidence="1">AG1-1C</strain>
    </source>
</reference>
<gene>
    <name evidence="1" type="ORF">RDB_LOCUS123581</name>
</gene>
<accession>A0A8H2Y0A5</accession>
<comment type="caution">
    <text evidence="1">The sequence shown here is derived from an EMBL/GenBank/DDBJ whole genome shotgun (WGS) entry which is preliminary data.</text>
</comment>
<proteinExistence type="predicted"/>
<sequence>MQLSQHLFSAQTAVFQADYSTSLITGERSVFAPPVLPPHIPGTLNRVVGIPSDDDIKAVQNAVQSVENLVNSPQLFDADLSMKLSQHMFNLQIARYVHDSSQAPQPTQEAEKAPCLSQEVSGLFDKTDSDVSSASPSLTGSIESEKIHEASSGLALLGEKIAKAIKDSTNETKIVLEKMHRMLTLIKQDQAVVASLSQEYHVYKNPLNQQGIAASECGLPLLRYGYNCYSDYVVSEKASQEIVGYLKFFGIGVDLIQEGEDPKLIAGKESEAQNLLLKHIHPSYA</sequence>
<protein>
    <submittedName>
        <fullName evidence="1">Uncharacterized protein</fullName>
    </submittedName>
</protein>
<evidence type="ECO:0000313" key="2">
    <source>
        <dbReference type="Proteomes" id="UP000663846"/>
    </source>
</evidence>